<dbReference type="InterPro" id="IPR046262">
    <property type="entry name" value="DUF6295"/>
</dbReference>
<dbReference type="Proteomes" id="UP000630353">
    <property type="component" value="Unassembled WGS sequence"/>
</dbReference>
<dbReference type="RefSeq" id="WP_189989577.1">
    <property type="nucleotide sequence ID" value="NZ_BMZS01000004.1"/>
</dbReference>
<name>A0A919CPG4_9PROT</name>
<feature type="coiled-coil region" evidence="1">
    <location>
        <begin position="64"/>
        <end position="91"/>
    </location>
</feature>
<accession>A0A919CPG4</accession>
<comment type="caution">
    <text evidence="2">The sequence shown here is derived from an EMBL/GenBank/DDBJ whole genome shotgun (WGS) entry which is preliminary data.</text>
</comment>
<dbReference type="Pfam" id="PF19812">
    <property type="entry name" value="DUF6295"/>
    <property type="match status" value="1"/>
</dbReference>
<organism evidence="2 3">
    <name type="scientific">Thalassobaculum fulvum</name>
    <dbReference type="NCBI Taxonomy" id="1633335"/>
    <lineage>
        <taxon>Bacteria</taxon>
        <taxon>Pseudomonadati</taxon>
        <taxon>Pseudomonadota</taxon>
        <taxon>Alphaproteobacteria</taxon>
        <taxon>Rhodospirillales</taxon>
        <taxon>Thalassobaculaceae</taxon>
        <taxon>Thalassobaculum</taxon>
    </lineage>
</organism>
<reference evidence="2" key="1">
    <citation type="journal article" date="2014" name="Int. J. Syst. Evol. Microbiol.">
        <title>Complete genome sequence of Corynebacterium casei LMG S-19264T (=DSM 44701T), isolated from a smear-ripened cheese.</title>
        <authorList>
            <consortium name="US DOE Joint Genome Institute (JGI-PGF)"/>
            <person name="Walter F."/>
            <person name="Albersmeier A."/>
            <person name="Kalinowski J."/>
            <person name="Ruckert C."/>
        </authorList>
    </citation>
    <scope>NUCLEOTIDE SEQUENCE</scope>
    <source>
        <strain evidence="2">KCTC 42651</strain>
    </source>
</reference>
<evidence type="ECO:0000313" key="2">
    <source>
        <dbReference type="EMBL" id="GHD50106.1"/>
    </source>
</evidence>
<keyword evidence="3" id="KW-1185">Reference proteome</keyword>
<gene>
    <name evidence="2" type="ORF">GCM10017083_23410</name>
</gene>
<dbReference type="EMBL" id="BMZS01000004">
    <property type="protein sequence ID" value="GHD50106.1"/>
    <property type="molecule type" value="Genomic_DNA"/>
</dbReference>
<dbReference type="AlphaFoldDB" id="A0A919CPG4"/>
<keyword evidence="1" id="KW-0175">Coiled coil</keyword>
<evidence type="ECO:0000256" key="1">
    <source>
        <dbReference type="SAM" id="Coils"/>
    </source>
</evidence>
<sequence>MCTSIVEIVPAEGAGKSFEGWFPLSRAVVSYDHPNHALLNDAIIIDFVNEARGPDARAAVELTLDSAKALLGALERAIAAAETEEAEARRVPAKAA</sequence>
<proteinExistence type="predicted"/>
<evidence type="ECO:0000313" key="3">
    <source>
        <dbReference type="Proteomes" id="UP000630353"/>
    </source>
</evidence>
<protein>
    <submittedName>
        <fullName evidence="2">Uncharacterized protein</fullName>
    </submittedName>
</protein>
<reference evidence="2" key="2">
    <citation type="submission" date="2020-09" db="EMBL/GenBank/DDBJ databases">
        <authorList>
            <person name="Sun Q."/>
            <person name="Kim S."/>
        </authorList>
    </citation>
    <scope>NUCLEOTIDE SEQUENCE</scope>
    <source>
        <strain evidence="2">KCTC 42651</strain>
    </source>
</reference>